<evidence type="ECO:0000313" key="2">
    <source>
        <dbReference type="EMBL" id="EOA86261.1"/>
    </source>
</evidence>
<dbReference type="HOGENOM" id="CLU_785652_0_0_1"/>
<proteinExistence type="predicted"/>
<keyword evidence="3" id="KW-1185">Reference proteome</keyword>
<feature type="region of interest" description="Disordered" evidence="1">
    <location>
        <begin position="300"/>
        <end position="329"/>
    </location>
</feature>
<dbReference type="AlphaFoldDB" id="R0INA8"/>
<feature type="compositionally biased region" description="Basic and acidic residues" evidence="1">
    <location>
        <begin position="200"/>
        <end position="219"/>
    </location>
</feature>
<dbReference type="Proteomes" id="UP000016935">
    <property type="component" value="Unassembled WGS sequence"/>
</dbReference>
<reference evidence="2 3" key="2">
    <citation type="journal article" date="2013" name="PLoS Genet.">
        <title>Comparative genome structure, secondary metabolite, and effector coding capacity across Cochliobolus pathogens.</title>
        <authorList>
            <person name="Condon B.J."/>
            <person name="Leng Y."/>
            <person name="Wu D."/>
            <person name="Bushley K.E."/>
            <person name="Ohm R.A."/>
            <person name="Otillar R."/>
            <person name="Martin J."/>
            <person name="Schackwitz W."/>
            <person name="Grimwood J."/>
            <person name="MohdZainudin N."/>
            <person name="Xue C."/>
            <person name="Wang R."/>
            <person name="Manning V.A."/>
            <person name="Dhillon B."/>
            <person name="Tu Z.J."/>
            <person name="Steffenson B.J."/>
            <person name="Salamov A."/>
            <person name="Sun H."/>
            <person name="Lowry S."/>
            <person name="LaButti K."/>
            <person name="Han J."/>
            <person name="Copeland A."/>
            <person name="Lindquist E."/>
            <person name="Barry K."/>
            <person name="Schmutz J."/>
            <person name="Baker S.E."/>
            <person name="Ciuffetti L.M."/>
            <person name="Grigoriev I.V."/>
            <person name="Zhong S."/>
            <person name="Turgeon B.G."/>
        </authorList>
    </citation>
    <scope>NUCLEOTIDE SEQUENCE [LARGE SCALE GENOMIC DNA]</scope>
    <source>
        <strain evidence="3">28A</strain>
    </source>
</reference>
<dbReference type="RefSeq" id="XP_008026095.1">
    <property type="nucleotide sequence ID" value="XM_008027904.1"/>
</dbReference>
<accession>R0INA8</accession>
<dbReference type="EMBL" id="KB908604">
    <property type="protein sequence ID" value="EOA86261.1"/>
    <property type="molecule type" value="Genomic_DNA"/>
</dbReference>
<organism evidence="2 3">
    <name type="scientific">Exserohilum turcicum (strain 28A)</name>
    <name type="common">Northern leaf blight fungus</name>
    <name type="synonym">Setosphaeria turcica</name>
    <dbReference type="NCBI Taxonomy" id="671987"/>
    <lineage>
        <taxon>Eukaryota</taxon>
        <taxon>Fungi</taxon>
        <taxon>Dikarya</taxon>
        <taxon>Ascomycota</taxon>
        <taxon>Pezizomycotina</taxon>
        <taxon>Dothideomycetes</taxon>
        <taxon>Pleosporomycetidae</taxon>
        <taxon>Pleosporales</taxon>
        <taxon>Pleosporineae</taxon>
        <taxon>Pleosporaceae</taxon>
        <taxon>Exserohilum</taxon>
    </lineage>
</organism>
<dbReference type="OrthoDB" id="3440338at2759"/>
<reference evidence="2 3" key="1">
    <citation type="journal article" date="2012" name="PLoS Pathog.">
        <title>Diverse lifestyles and strategies of plant pathogenesis encoded in the genomes of eighteen Dothideomycetes fungi.</title>
        <authorList>
            <person name="Ohm R.A."/>
            <person name="Feau N."/>
            <person name="Henrissat B."/>
            <person name="Schoch C.L."/>
            <person name="Horwitz B.A."/>
            <person name="Barry K.W."/>
            <person name="Condon B.J."/>
            <person name="Copeland A.C."/>
            <person name="Dhillon B."/>
            <person name="Glaser F."/>
            <person name="Hesse C.N."/>
            <person name="Kosti I."/>
            <person name="LaButti K."/>
            <person name="Lindquist E.A."/>
            <person name="Lucas S."/>
            <person name="Salamov A.A."/>
            <person name="Bradshaw R.E."/>
            <person name="Ciuffetti L."/>
            <person name="Hamelin R.C."/>
            <person name="Kema G.H.J."/>
            <person name="Lawrence C."/>
            <person name="Scott J.A."/>
            <person name="Spatafora J.W."/>
            <person name="Turgeon B.G."/>
            <person name="de Wit P.J.G.M."/>
            <person name="Zhong S."/>
            <person name="Goodwin S.B."/>
            <person name="Grigoriev I.V."/>
        </authorList>
    </citation>
    <scope>NUCLEOTIDE SEQUENCE [LARGE SCALE GENOMIC DNA]</scope>
    <source>
        <strain evidence="3">28A</strain>
    </source>
</reference>
<evidence type="ECO:0000256" key="1">
    <source>
        <dbReference type="SAM" id="MobiDB-lite"/>
    </source>
</evidence>
<feature type="compositionally biased region" description="Low complexity" evidence="1">
    <location>
        <begin position="238"/>
        <end position="248"/>
    </location>
</feature>
<feature type="region of interest" description="Disordered" evidence="1">
    <location>
        <begin position="173"/>
        <end position="262"/>
    </location>
</feature>
<gene>
    <name evidence="2" type="ORF">SETTUDRAFT_28658</name>
</gene>
<evidence type="ECO:0000313" key="3">
    <source>
        <dbReference type="Proteomes" id="UP000016935"/>
    </source>
</evidence>
<sequence length="353" mass="39646">MKQDNKVNRTLDSPLEYPAALLKSRFHRPEYLYTVVDGAQHLDECDNGTLDVFTKAGIEAHLSRKKDCNLNGLVSTYEDEKIALKRGKGENSVKLILRTSGLVPAWLTTGDIKIPIWVSQKTEGSPRVKHAQPNVWICLDEAKVVLDIPDHLCDKGEWLVHGHSIKQRAAERIATQHSRIPKRNTDVEAYGVFDDEEREGQDKRSNREQHHLVEDKHTENPSTKDTSYFLEEPCIPTRKSSLRSLKPKPSNPPPTATTQSPQLRLATRNATITLTNADQSHAASLMKYALLMAYGKKPEAEETWPLDTSSISSLSSPGARSENEDGEKQVWCENLEVNIDVDMQSESSELEAM</sequence>
<dbReference type="GeneID" id="19403265"/>
<name>R0INA8_EXST2</name>
<protein>
    <submittedName>
        <fullName evidence="2">Uncharacterized protein</fullName>
    </submittedName>
</protein>